<evidence type="ECO:0000256" key="1">
    <source>
        <dbReference type="SAM" id="MobiDB-lite"/>
    </source>
</evidence>
<evidence type="ECO:0000259" key="2">
    <source>
        <dbReference type="PROSITE" id="PS51391"/>
    </source>
</evidence>
<dbReference type="InterPro" id="IPR006569">
    <property type="entry name" value="CID_dom"/>
</dbReference>
<feature type="region of interest" description="Disordered" evidence="1">
    <location>
        <begin position="466"/>
        <end position="557"/>
    </location>
</feature>
<dbReference type="OMA" id="NDIVQHA"/>
<dbReference type="GO" id="GO:0031124">
    <property type="term" value="P:mRNA 3'-end processing"/>
    <property type="evidence" value="ECO:0007669"/>
    <property type="project" value="TreeGrafter"/>
</dbReference>
<comment type="caution">
    <text evidence="3">The sequence shown here is derived from an EMBL/GenBank/DDBJ whole genome shotgun (WGS) entry which is preliminary data.</text>
</comment>
<accession>A0A9Q0M903</accession>
<dbReference type="Proteomes" id="UP001142055">
    <property type="component" value="Chromosome 2"/>
</dbReference>
<feature type="domain" description="CID" evidence="2">
    <location>
        <begin position="6"/>
        <end position="136"/>
    </location>
</feature>
<sequence length="557" mass="63398">MSKSTSSTFSEISLIKKLQNVTNTQDSIQTLSLWVLHHKAYYKQIVDQWLKCYLKAKSQHRLALFYLANDIVQHAKRKSLNSFLNEFMNALRRATKATDDTKIAPNINRVFSIWEERSIYSSAFVEELRESLCPDHAKQRELAKVINSFNLKEMLTQLSQTTKIEQNSKSKLQSLLNCKVDFTNSELLNKLKDKSYGEQFNKEFDDATKCLDSAIGALEQEVNSRTELLRNLEKSCIYYEYELANTKMVMEAFNNCELRVKQVYALLKAYASNPTKSFNSESIASVINMIQQAQQNDSTHSTTVSSLDQRLTSLMSGQFGFGNGSQDNFKPQQYDPGYQPNFNQYESGNQIESVVTTRRMDQMPLAMENMEPADMDLGDSDDDGIKQQASKMQPLQIAEQLANNTINFDDEMKRIALMTGDFSGFFPMIPPPPPPPMPPPVLKELFESAVTSGTSIPSVASIIVQPPQQHHQVEDDYDSMRNQSHRSHHQHRSSSYGQTNYRNPHHHHPTDNRVPVRANSNYSSNYGGGSRWKNNSNSSRGSSSSSSWKRNSYSNHH</sequence>
<dbReference type="InterPro" id="IPR008942">
    <property type="entry name" value="ENTH_VHS"/>
</dbReference>
<reference evidence="3" key="1">
    <citation type="submission" date="2022-12" db="EMBL/GenBank/DDBJ databases">
        <title>Genome assemblies of Blomia tropicalis.</title>
        <authorList>
            <person name="Cui Y."/>
        </authorList>
    </citation>
    <scope>NUCLEOTIDE SEQUENCE</scope>
    <source>
        <tissue evidence="3">Adult mites</tissue>
    </source>
</reference>
<dbReference type="EMBL" id="JAPWDV010000002">
    <property type="protein sequence ID" value="KAJ6219395.1"/>
    <property type="molecule type" value="Genomic_DNA"/>
</dbReference>
<dbReference type="GO" id="GO:0000993">
    <property type="term" value="F:RNA polymerase II complex binding"/>
    <property type="evidence" value="ECO:0007669"/>
    <property type="project" value="TreeGrafter"/>
</dbReference>
<evidence type="ECO:0000313" key="4">
    <source>
        <dbReference type="Proteomes" id="UP001142055"/>
    </source>
</evidence>
<dbReference type="PROSITE" id="PS51391">
    <property type="entry name" value="CID"/>
    <property type="match status" value="1"/>
</dbReference>
<evidence type="ECO:0000313" key="3">
    <source>
        <dbReference type="EMBL" id="KAJ6219395.1"/>
    </source>
</evidence>
<gene>
    <name evidence="3" type="ORF">RDWZM_005207</name>
</gene>
<dbReference type="SUPFAM" id="SSF48464">
    <property type="entry name" value="ENTH/VHS domain"/>
    <property type="match status" value="1"/>
</dbReference>
<organism evidence="3 4">
    <name type="scientific">Blomia tropicalis</name>
    <name type="common">Mite</name>
    <dbReference type="NCBI Taxonomy" id="40697"/>
    <lineage>
        <taxon>Eukaryota</taxon>
        <taxon>Metazoa</taxon>
        <taxon>Ecdysozoa</taxon>
        <taxon>Arthropoda</taxon>
        <taxon>Chelicerata</taxon>
        <taxon>Arachnida</taxon>
        <taxon>Acari</taxon>
        <taxon>Acariformes</taxon>
        <taxon>Sarcoptiformes</taxon>
        <taxon>Astigmata</taxon>
        <taxon>Glycyphagoidea</taxon>
        <taxon>Echimyopodidae</taxon>
        <taxon>Blomia</taxon>
    </lineage>
</organism>
<keyword evidence="4" id="KW-1185">Reference proteome</keyword>
<feature type="compositionally biased region" description="Low complexity" evidence="1">
    <location>
        <begin position="519"/>
        <end position="557"/>
    </location>
</feature>
<dbReference type="CDD" id="cd16981">
    <property type="entry name" value="CID_RPRD_like"/>
    <property type="match status" value="1"/>
</dbReference>
<dbReference type="Gene3D" id="1.25.40.90">
    <property type="match status" value="1"/>
</dbReference>
<proteinExistence type="predicted"/>
<dbReference type="AlphaFoldDB" id="A0A9Q0M903"/>
<dbReference type="Pfam" id="PF04818">
    <property type="entry name" value="CID"/>
    <property type="match status" value="1"/>
</dbReference>
<name>A0A9Q0M903_BLOTA</name>
<feature type="compositionally biased region" description="Basic residues" evidence="1">
    <location>
        <begin position="483"/>
        <end position="492"/>
    </location>
</feature>
<dbReference type="PANTHER" id="PTHR12460">
    <property type="entry name" value="CYCLIN-DEPENDENT KINASE INHIBITOR-RELATED PROTEIN"/>
    <property type="match status" value="1"/>
</dbReference>
<protein>
    <recommendedName>
        <fullName evidence="2">CID domain-containing protein</fullName>
    </recommendedName>
</protein>
<dbReference type="SMART" id="SM00582">
    <property type="entry name" value="RPR"/>
    <property type="match status" value="1"/>
</dbReference>
<dbReference type="OrthoDB" id="10069473at2759"/>
<dbReference type="PANTHER" id="PTHR12460:SF40">
    <property type="entry name" value="REGULATION OF NUCLEAR PRE-MRNA DOMAIN-CONTAINING PROTEIN 2"/>
    <property type="match status" value="1"/>
</dbReference>
<dbReference type="Gene3D" id="6.10.250.2560">
    <property type="match status" value="1"/>
</dbReference>